<comment type="caution">
    <text evidence="1">The sequence shown here is derived from an EMBL/GenBank/DDBJ whole genome shotgun (WGS) entry which is preliminary data.</text>
</comment>
<dbReference type="EMBL" id="JANBUK010000411">
    <property type="protein sequence ID" value="KAJ2790090.1"/>
    <property type="molecule type" value="Genomic_DNA"/>
</dbReference>
<protein>
    <submittedName>
        <fullName evidence="1">Uncharacterized protein</fullName>
    </submittedName>
</protein>
<reference evidence="1" key="1">
    <citation type="submission" date="2022-07" db="EMBL/GenBank/DDBJ databases">
        <title>Phylogenomic reconstructions and comparative analyses of Kickxellomycotina fungi.</title>
        <authorList>
            <person name="Reynolds N.K."/>
            <person name="Stajich J.E."/>
            <person name="Barry K."/>
            <person name="Grigoriev I.V."/>
            <person name="Crous P."/>
            <person name="Smith M.E."/>
        </authorList>
    </citation>
    <scope>NUCLEOTIDE SEQUENCE</scope>
    <source>
        <strain evidence="1">BCRC 34191</strain>
    </source>
</reference>
<sequence length="224" mass="24630">MMDEHIQADELKSWDNEAQALDDNVRHLVAISAMASANRTSSIASVARRRLDQLVQTSEKAVFIQQSREAILKMSCLMGTPKSINALTSLMSLVGSDSDLAQELAKVPALRSQENYSYNKMRARGQDLFDGIYGRHAVTVEGKLRGLYPDLAEVVMVDCYGRLLGETRYLDGRDTELCAIGSLVPQDVPSQLKSHCLGAARMGATEDMVQAALRLAKLICTKRP</sequence>
<keyword evidence="2" id="KW-1185">Reference proteome</keyword>
<proteinExistence type="predicted"/>
<name>A0ACC1KHR2_9FUNG</name>
<organism evidence="1 2">
    <name type="scientific">Coemansia linderi</name>
    <dbReference type="NCBI Taxonomy" id="2663919"/>
    <lineage>
        <taxon>Eukaryota</taxon>
        <taxon>Fungi</taxon>
        <taxon>Fungi incertae sedis</taxon>
        <taxon>Zoopagomycota</taxon>
        <taxon>Kickxellomycotina</taxon>
        <taxon>Kickxellomycetes</taxon>
        <taxon>Kickxellales</taxon>
        <taxon>Kickxellaceae</taxon>
        <taxon>Coemansia</taxon>
    </lineage>
</organism>
<accession>A0ACC1KHR2</accession>
<evidence type="ECO:0000313" key="2">
    <source>
        <dbReference type="Proteomes" id="UP001140066"/>
    </source>
</evidence>
<gene>
    <name evidence="1" type="ORF">GGI18_002008</name>
</gene>
<evidence type="ECO:0000313" key="1">
    <source>
        <dbReference type="EMBL" id="KAJ2790090.1"/>
    </source>
</evidence>
<dbReference type="Proteomes" id="UP001140066">
    <property type="component" value="Unassembled WGS sequence"/>
</dbReference>